<evidence type="ECO:0000313" key="1">
    <source>
        <dbReference type="EMBL" id="RBP04664.1"/>
    </source>
</evidence>
<keyword evidence="2" id="KW-1185">Reference proteome</keyword>
<dbReference type="AlphaFoldDB" id="A0A366EQT3"/>
<dbReference type="RefSeq" id="WP_170153387.1">
    <property type="nucleotide sequence ID" value="NZ_QNRK01000038.1"/>
</dbReference>
<evidence type="ECO:0000313" key="2">
    <source>
        <dbReference type="Proteomes" id="UP000253529"/>
    </source>
</evidence>
<protein>
    <submittedName>
        <fullName evidence="1">Uncharacterized protein</fullName>
    </submittedName>
</protein>
<accession>A0A366EQT3</accession>
<proteinExistence type="predicted"/>
<dbReference type="Proteomes" id="UP000253529">
    <property type="component" value="Unassembled WGS sequence"/>
</dbReference>
<organism evidence="1 2">
    <name type="scientific">Roseiarcus fermentans</name>
    <dbReference type="NCBI Taxonomy" id="1473586"/>
    <lineage>
        <taxon>Bacteria</taxon>
        <taxon>Pseudomonadati</taxon>
        <taxon>Pseudomonadota</taxon>
        <taxon>Alphaproteobacteria</taxon>
        <taxon>Hyphomicrobiales</taxon>
        <taxon>Roseiarcaceae</taxon>
        <taxon>Roseiarcus</taxon>
    </lineage>
</organism>
<sequence>MALGSARHLTPVAALTAPAAVPAVAAWAQAPAGRPNIVFIIAGDLGNADLG</sequence>
<dbReference type="EMBL" id="QNRK01000038">
    <property type="protein sequence ID" value="RBP04664.1"/>
    <property type="molecule type" value="Genomic_DNA"/>
</dbReference>
<gene>
    <name evidence="1" type="ORF">DFR50_13848</name>
</gene>
<comment type="caution">
    <text evidence="1">The sequence shown here is derived from an EMBL/GenBank/DDBJ whole genome shotgun (WGS) entry which is preliminary data.</text>
</comment>
<name>A0A366EQT3_9HYPH</name>
<reference evidence="1 2" key="1">
    <citation type="submission" date="2018-06" db="EMBL/GenBank/DDBJ databases">
        <title>Genomic Encyclopedia of Type Strains, Phase IV (KMG-IV): sequencing the most valuable type-strain genomes for metagenomic binning, comparative biology and taxonomic classification.</title>
        <authorList>
            <person name="Goeker M."/>
        </authorList>
    </citation>
    <scope>NUCLEOTIDE SEQUENCE [LARGE SCALE GENOMIC DNA]</scope>
    <source>
        <strain evidence="1 2">DSM 24875</strain>
    </source>
</reference>